<proteinExistence type="predicted"/>
<dbReference type="PIRSF" id="PIRSF028408">
    <property type="entry name" value="UCP028408"/>
    <property type="match status" value="1"/>
</dbReference>
<dbReference type="AlphaFoldDB" id="A0AA90NTG7"/>
<gene>
    <name evidence="3" type="ORF">QS748_06990</name>
</gene>
<reference evidence="3 4" key="1">
    <citation type="journal article" date="2023" name="bioRxiv">
        <title>An intranuclear bacterial parasite of deep-sea mussels expresses apoptosis inhibitors acquired from its host.</title>
        <authorList>
            <person name="Gonzalez Porras M.A."/>
            <person name="Assie A."/>
            <person name="Tietjen M."/>
            <person name="Violette M."/>
            <person name="Kleiner M."/>
            <person name="Gruber-Vodicka H."/>
            <person name="Dubilier N."/>
            <person name="Leisch N."/>
        </authorList>
    </citation>
    <scope>NUCLEOTIDE SEQUENCE [LARGE SCALE GENOMIC DNA]</scope>
    <source>
        <strain evidence="3">IAP13</strain>
    </source>
</reference>
<accession>A0AA90NTG7</accession>
<dbReference type="InterPro" id="IPR014544">
    <property type="entry name" value="UCP028408"/>
</dbReference>
<dbReference type="Proteomes" id="UP001178148">
    <property type="component" value="Unassembled WGS sequence"/>
</dbReference>
<name>A0AA90NTG7_9GAMM</name>
<feature type="domain" description="DUF3322" evidence="2">
    <location>
        <begin position="21"/>
        <end position="236"/>
    </location>
</feature>
<evidence type="ECO:0000259" key="2">
    <source>
        <dbReference type="Pfam" id="PF11795"/>
    </source>
</evidence>
<evidence type="ECO:0000259" key="1">
    <source>
        <dbReference type="Pfam" id="PF09983"/>
    </source>
</evidence>
<protein>
    <submittedName>
        <fullName evidence="3">DUF2220 family protein</fullName>
    </submittedName>
</protein>
<sequence>MTSDANSRRGSSKPKWGLLPANVIESLKAKHWQNRTKLKGLLNGGTKLPLEVPLKPPTGKDALQNIDHFQKFVHSWKDFSKDSCVSEGKGATVRWEVRNFRSLSEQDIPTHLIIPDIYSLAILLGSNEERQLREWQKKIKDIVDSLSSELNQRIDASNQHADTSIRATRDRELFLALITHLETVDNFNDYDLELLGKLIPQLQQGMGEGCYLRALPVTFVDTKFIEKNLRIIESIVAALIDSVAKEVGLMSWLDCREKPKDWLLVKPLCEEARKSLGGVPLLRLSSDTLRTYELPASNILVIENEQSCLALNNVPNTIAVSGGGKNVAWMRAAWLAGKNVGYWGDIDSEGFGILSDARSKISSITPLMMDELTVEAFGERMVPEPDSVSKDPIALTDKELVLFKSLRADRYVDRRLEQERLPMEYVVQNIEEWLA</sequence>
<dbReference type="InterPro" id="IPR024534">
    <property type="entry name" value="JetD_C"/>
</dbReference>
<dbReference type="Pfam" id="PF09983">
    <property type="entry name" value="JetD_C"/>
    <property type="match status" value="1"/>
</dbReference>
<comment type="caution">
    <text evidence="3">The sequence shown here is derived from an EMBL/GenBank/DDBJ whole genome shotgun (WGS) entry which is preliminary data.</text>
</comment>
<dbReference type="EMBL" id="JASXSV010000008">
    <property type="protein sequence ID" value="MDP0588937.1"/>
    <property type="molecule type" value="Genomic_DNA"/>
</dbReference>
<dbReference type="InterPro" id="IPR024537">
    <property type="entry name" value="DUF3322"/>
</dbReference>
<evidence type="ECO:0000313" key="3">
    <source>
        <dbReference type="EMBL" id="MDP0588937.1"/>
    </source>
</evidence>
<dbReference type="Pfam" id="PF11795">
    <property type="entry name" value="DUF3322"/>
    <property type="match status" value="1"/>
</dbReference>
<feature type="domain" description="Wadjet protein JetD C-terminal" evidence="1">
    <location>
        <begin position="258"/>
        <end position="428"/>
    </location>
</feature>
<organism evidence="3 4">
    <name type="scientific">Candidatus Endonucleibacter bathymodioli</name>
    <dbReference type="NCBI Taxonomy" id="539814"/>
    <lineage>
        <taxon>Bacteria</taxon>
        <taxon>Pseudomonadati</taxon>
        <taxon>Pseudomonadota</taxon>
        <taxon>Gammaproteobacteria</taxon>
        <taxon>Oceanospirillales</taxon>
        <taxon>Endozoicomonadaceae</taxon>
        <taxon>Candidatus Endonucleibacter</taxon>
    </lineage>
</organism>
<keyword evidence="4" id="KW-1185">Reference proteome</keyword>
<evidence type="ECO:0000313" key="4">
    <source>
        <dbReference type="Proteomes" id="UP001178148"/>
    </source>
</evidence>